<evidence type="ECO:0000313" key="2">
    <source>
        <dbReference type="Proteomes" id="UP000095287"/>
    </source>
</evidence>
<reference evidence="3" key="1">
    <citation type="submission" date="2016-11" db="UniProtKB">
        <authorList>
            <consortium name="WormBaseParasite"/>
        </authorList>
    </citation>
    <scope>IDENTIFICATION</scope>
</reference>
<dbReference type="Proteomes" id="UP000095287">
    <property type="component" value="Unplaced"/>
</dbReference>
<organism evidence="2 3">
    <name type="scientific">Steinernema glaseri</name>
    <dbReference type="NCBI Taxonomy" id="37863"/>
    <lineage>
        <taxon>Eukaryota</taxon>
        <taxon>Metazoa</taxon>
        <taxon>Ecdysozoa</taxon>
        <taxon>Nematoda</taxon>
        <taxon>Chromadorea</taxon>
        <taxon>Rhabditida</taxon>
        <taxon>Tylenchina</taxon>
        <taxon>Panagrolaimomorpha</taxon>
        <taxon>Strongyloidoidea</taxon>
        <taxon>Steinernematidae</taxon>
        <taxon>Steinernema</taxon>
    </lineage>
</organism>
<feature type="region of interest" description="Disordered" evidence="1">
    <location>
        <begin position="1"/>
        <end position="104"/>
    </location>
</feature>
<sequence>MTVPRNNYPNRPDIQAPRDHYQNRPDITAPRNHHSSRPDTTTHRDHYPSRTDLSPPYDHFHNRPDITPPRNHFPVTKTSDLIDEEPSNIEPEDITAPFSDGKDPINARINVRVHYESS</sequence>
<dbReference type="WBParaSite" id="L893_g6762.t1">
    <property type="protein sequence ID" value="L893_g6762.t1"/>
    <property type="gene ID" value="L893_g6762"/>
</dbReference>
<dbReference type="AlphaFoldDB" id="A0A1I8AKM9"/>
<keyword evidence="2" id="KW-1185">Reference proteome</keyword>
<evidence type="ECO:0000313" key="3">
    <source>
        <dbReference type="WBParaSite" id="L893_g6762.t1"/>
    </source>
</evidence>
<proteinExistence type="predicted"/>
<evidence type="ECO:0000256" key="1">
    <source>
        <dbReference type="SAM" id="MobiDB-lite"/>
    </source>
</evidence>
<name>A0A1I8AKM9_9BILA</name>
<feature type="compositionally biased region" description="Acidic residues" evidence="1">
    <location>
        <begin position="81"/>
        <end position="93"/>
    </location>
</feature>
<feature type="compositionally biased region" description="Basic and acidic residues" evidence="1">
    <location>
        <begin position="36"/>
        <end position="49"/>
    </location>
</feature>
<accession>A0A1I8AKM9</accession>
<protein>
    <submittedName>
        <fullName evidence="3">Uncharacterized protein</fullName>
    </submittedName>
</protein>